<dbReference type="EC" id="6.1.1.3" evidence="12"/>
<keyword evidence="5 12" id="KW-0547">Nucleotide-binding</keyword>
<dbReference type="GO" id="GO:0005737">
    <property type="term" value="C:cytoplasm"/>
    <property type="evidence" value="ECO:0007669"/>
    <property type="project" value="UniProtKB-SubCell"/>
</dbReference>
<gene>
    <name evidence="12" type="primary">thrS</name>
    <name evidence="14" type="ORF">ENU14_01590</name>
</gene>
<dbReference type="InterPro" id="IPR023509">
    <property type="entry name" value="DTD-like_sf"/>
</dbReference>
<keyword evidence="2 12" id="KW-0963">Cytoplasm</keyword>
<dbReference type="Pfam" id="PF08915">
    <property type="entry name" value="tRNA-Thr_ED"/>
    <property type="match status" value="1"/>
</dbReference>
<comment type="catalytic activity">
    <reaction evidence="11 12">
        <text>tRNA(Thr) + L-threonine + ATP = L-threonyl-tRNA(Thr) + AMP + diphosphate + H(+)</text>
        <dbReference type="Rhea" id="RHEA:24624"/>
        <dbReference type="Rhea" id="RHEA-COMP:9670"/>
        <dbReference type="Rhea" id="RHEA-COMP:9704"/>
        <dbReference type="ChEBI" id="CHEBI:15378"/>
        <dbReference type="ChEBI" id="CHEBI:30616"/>
        <dbReference type="ChEBI" id="CHEBI:33019"/>
        <dbReference type="ChEBI" id="CHEBI:57926"/>
        <dbReference type="ChEBI" id="CHEBI:78442"/>
        <dbReference type="ChEBI" id="CHEBI:78534"/>
        <dbReference type="ChEBI" id="CHEBI:456215"/>
        <dbReference type="EC" id="6.1.1.3"/>
    </reaction>
</comment>
<evidence type="ECO:0000256" key="3">
    <source>
        <dbReference type="ARBA" id="ARBA00022555"/>
    </source>
</evidence>
<evidence type="ECO:0000256" key="2">
    <source>
        <dbReference type="ARBA" id="ARBA00022490"/>
    </source>
</evidence>
<evidence type="ECO:0000256" key="7">
    <source>
        <dbReference type="ARBA" id="ARBA00022840"/>
    </source>
</evidence>
<dbReference type="PROSITE" id="PS50862">
    <property type="entry name" value="AA_TRNA_LIGASE_II"/>
    <property type="match status" value="1"/>
</dbReference>
<keyword evidence="4 12" id="KW-0436">Ligase</keyword>
<dbReference type="PANTHER" id="PTHR11451:SF44">
    <property type="entry name" value="THREONINE--TRNA LIGASE, CHLOROPLASTIC_MITOCHONDRIAL 2"/>
    <property type="match status" value="1"/>
</dbReference>
<dbReference type="GO" id="GO:0008270">
    <property type="term" value="F:zinc ion binding"/>
    <property type="evidence" value="ECO:0007669"/>
    <property type="project" value="InterPro"/>
</dbReference>
<evidence type="ECO:0000256" key="11">
    <source>
        <dbReference type="ARBA" id="ARBA00049515"/>
    </source>
</evidence>
<dbReference type="AlphaFoldDB" id="A0A7C4HB57"/>
<comment type="subcellular location">
    <subcellularLocation>
        <location evidence="12">Cytoplasm</location>
    </subcellularLocation>
</comment>
<dbReference type="PRINTS" id="PR01047">
    <property type="entry name" value="TRNASYNTHTHR"/>
</dbReference>
<dbReference type="HAMAP" id="MF_00184">
    <property type="entry name" value="Thr_tRNA_synth"/>
    <property type="match status" value="1"/>
</dbReference>
<keyword evidence="10 12" id="KW-0030">Aminoacyl-tRNA synthetase</keyword>
<keyword evidence="7 12" id="KW-0067">ATP-binding</keyword>
<dbReference type="Gene3D" id="3.30.930.10">
    <property type="entry name" value="Bira Bifunctional Protein, Domain 2"/>
    <property type="match status" value="1"/>
</dbReference>
<keyword evidence="3 12" id="KW-0820">tRNA-binding</keyword>
<dbReference type="Gene3D" id="3.50.80.10">
    <property type="entry name" value="D-tyrosyl-tRNA(Tyr) deacylase"/>
    <property type="match status" value="1"/>
</dbReference>
<feature type="binding site" evidence="12">
    <location>
        <position position="339"/>
    </location>
    <ligand>
        <name>Zn(2+)</name>
        <dbReference type="ChEBI" id="CHEBI:29105"/>
        <note>catalytic</note>
    </ligand>
</feature>
<proteinExistence type="inferred from homology"/>
<evidence type="ECO:0000256" key="1">
    <source>
        <dbReference type="ARBA" id="ARBA00008226"/>
    </source>
</evidence>
<protein>
    <recommendedName>
        <fullName evidence="12">Threonine--tRNA ligase</fullName>
        <ecNumber evidence="12">6.1.1.3</ecNumber>
    </recommendedName>
    <alternativeName>
        <fullName evidence="12">Threonyl-tRNA synthetase</fullName>
        <shortName evidence="12">ThrRS</shortName>
    </alternativeName>
</protein>
<dbReference type="Pfam" id="PF03129">
    <property type="entry name" value="HGTP_anticodon"/>
    <property type="match status" value="1"/>
</dbReference>
<dbReference type="InterPro" id="IPR015011">
    <property type="entry name" value="Threonyl-tRNA_syn_edit_dom_arc"/>
</dbReference>
<dbReference type="GO" id="GO:0004829">
    <property type="term" value="F:threonine-tRNA ligase activity"/>
    <property type="evidence" value="ECO:0007669"/>
    <property type="project" value="UniProtKB-UniRule"/>
</dbReference>
<dbReference type="FunFam" id="3.40.50.800:FF:000001">
    <property type="entry name" value="Threonine--tRNA ligase"/>
    <property type="match status" value="1"/>
</dbReference>
<dbReference type="NCBIfam" id="NF003068">
    <property type="entry name" value="PRK03991.1"/>
    <property type="match status" value="1"/>
</dbReference>
<feature type="binding site" evidence="12">
    <location>
        <position position="460"/>
    </location>
    <ligand>
        <name>Zn(2+)</name>
        <dbReference type="ChEBI" id="CHEBI:29105"/>
        <note>catalytic</note>
    </ligand>
</feature>
<dbReference type="Pfam" id="PF00587">
    <property type="entry name" value="tRNA-synt_2b"/>
    <property type="match status" value="1"/>
</dbReference>
<dbReference type="GO" id="GO:0006435">
    <property type="term" value="P:threonyl-tRNA aminoacylation"/>
    <property type="evidence" value="ECO:0007669"/>
    <property type="project" value="UniProtKB-UniRule"/>
</dbReference>
<dbReference type="EMBL" id="DTBJ01000016">
    <property type="protein sequence ID" value="HGM58270.1"/>
    <property type="molecule type" value="Genomic_DNA"/>
</dbReference>
<comment type="caution">
    <text evidence="14">The sequence shown here is derived from an EMBL/GenBank/DDBJ whole genome shotgun (WGS) entry which is preliminary data.</text>
</comment>
<dbReference type="InterPro" id="IPR002320">
    <property type="entry name" value="Thr-tRNA-ligase_IIa"/>
</dbReference>
<keyword evidence="12" id="KW-0479">Metal-binding</keyword>
<evidence type="ECO:0000256" key="4">
    <source>
        <dbReference type="ARBA" id="ARBA00022598"/>
    </source>
</evidence>
<evidence type="ECO:0000256" key="5">
    <source>
        <dbReference type="ARBA" id="ARBA00022741"/>
    </source>
</evidence>
<feature type="binding site" evidence="12">
    <location>
        <position position="288"/>
    </location>
    <ligand>
        <name>Zn(2+)</name>
        <dbReference type="ChEBI" id="CHEBI:29105"/>
        <note>catalytic</note>
    </ligand>
</feature>
<dbReference type="GO" id="GO:0000049">
    <property type="term" value="F:tRNA binding"/>
    <property type="evidence" value="ECO:0007669"/>
    <property type="project" value="UniProtKB-KW"/>
</dbReference>
<dbReference type="GO" id="GO:0005524">
    <property type="term" value="F:ATP binding"/>
    <property type="evidence" value="ECO:0007669"/>
    <property type="project" value="UniProtKB-UniRule"/>
</dbReference>
<comment type="subunit">
    <text evidence="12">Homodimer.</text>
</comment>
<evidence type="ECO:0000259" key="13">
    <source>
        <dbReference type="PROSITE" id="PS50862"/>
    </source>
</evidence>
<keyword evidence="8 12" id="KW-0694">RNA-binding</keyword>
<dbReference type="PANTHER" id="PTHR11451">
    <property type="entry name" value="THREONINE-TRNA LIGASE"/>
    <property type="match status" value="1"/>
</dbReference>
<dbReference type="CDD" id="cd00860">
    <property type="entry name" value="ThrRS_anticodon"/>
    <property type="match status" value="1"/>
</dbReference>
<evidence type="ECO:0000256" key="10">
    <source>
        <dbReference type="ARBA" id="ARBA00023146"/>
    </source>
</evidence>
<accession>A0A7C4HB57</accession>
<dbReference type="InterPro" id="IPR002314">
    <property type="entry name" value="aa-tRNA-synt_IIb"/>
</dbReference>
<comment type="cofactor">
    <cofactor evidence="12">
        <name>Zn(2+)</name>
        <dbReference type="ChEBI" id="CHEBI:29105"/>
    </cofactor>
    <text evidence="12">Binds 1 zinc ion per subunit.</text>
</comment>
<name>A0A7C4HB57_STAMA</name>
<dbReference type="InterPro" id="IPR006195">
    <property type="entry name" value="aa-tRNA-synth_II"/>
</dbReference>
<dbReference type="InterPro" id="IPR036621">
    <property type="entry name" value="Anticodon-bd_dom_sf"/>
</dbReference>
<sequence>MKILLIHARSFKYKVVEPAISEPEDIGGKSSGEYSNVIVVFTTVESRDSDEVVDNTVNEILDVFYKVGAKGILIYPYAHLSQDLASPHIALKILKLLEERLKNRVKDGILVDRAPFGWYKEFQLDCYGHPLSELSRTIVSERVTRRVEVKKKYYILTPEGKLYDPGEFDYSNYPDLKILVDKEVYGKEMTGGYNRVNDYCRKFGFEWESMSDHGHMRYGPHAVIIMDLVMQYAWQIVRELGFPVFRVMGTNMFNLSEKPVYEHAMLFGDRLYEIQVDNERYVLRYAACHQQFAMLKDWIISYKNIPFGVFELADSYRLEQRGEVSICFRLRKFYMPDLHVLTRDLTEAVVVSMKIQKKILDEISKLGRKYVALYNVTEDFFNNHFNRIVEFVKNENYPVLLNVISPSIYYWVLNVEYHIIDNLNRPREIATFQIDIGNSERFNIKYVDENNEKKNLVIIHTAIIGGVERYIYAVLDTAALMEKSGKTPYIPTWLAPIQVRIIPLSKEYLDYANKVAMEIMKRGYRVDLDDRDESLGKKIRDAAREWIPYIIVIGEREVKSNTLNVRIRRTNEQKILSIDEFIEIIENETRNYPKTTLTLPMYLSQRPILSYQT</sequence>
<comment type="similarity">
    <text evidence="1 12">Belongs to the class-II aminoacyl-tRNA synthetase family.</text>
</comment>
<dbReference type="InterPro" id="IPR004154">
    <property type="entry name" value="Anticodon-bd"/>
</dbReference>
<comment type="caution">
    <text evidence="12">Lacks conserved residue(s) required for the propagation of feature annotation.</text>
</comment>
<reference evidence="14" key="1">
    <citation type="journal article" date="2020" name="mSystems">
        <title>Genome- and Community-Level Interaction Insights into Carbon Utilization and Element Cycling Functions of Hydrothermarchaeota in Hydrothermal Sediment.</title>
        <authorList>
            <person name="Zhou Z."/>
            <person name="Liu Y."/>
            <person name="Xu W."/>
            <person name="Pan J."/>
            <person name="Luo Z.H."/>
            <person name="Li M."/>
        </authorList>
    </citation>
    <scope>NUCLEOTIDE SEQUENCE [LARGE SCALE GENOMIC DNA]</scope>
    <source>
        <strain evidence="14">SpSt-642</strain>
    </source>
</reference>
<dbReference type="SUPFAM" id="SSF55681">
    <property type="entry name" value="Class II aaRS and biotin synthetases"/>
    <property type="match status" value="1"/>
</dbReference>
<evidence type="ECO:0000256" key="6">
    <source>
        <dbReference type="ARBA" id="ARBA00022833"/>
    </source>
</evidence>
<dbReference type="SUPFAM" id="SSF52954">
    <property type="entry name" value="Class II aaRS ABD-related"/>
    <property type="match status" value="1"/>
</dbReference>
<evidence type="ECO:0000256" key="8">
    <source>
        <dbReference type="ARBA" id="ARBA00022884"/>
    </source>
</evidence>
<dbReference type="InterPro" id="IPR045864">
    <property type="entry name" value="aa-tRNA-synth_II/BPL/LPL"/>
</dbReference>
<evidence type="ECO:0000313" key="14">
    <source>
        <dbReference type="EMBL" id="HGM58270.1"/>
    </source>
</evidence>
<organism evidence="14">
    <name type="scientific">Staphylothermus marinus</name>
    <dbReference type="NCBI Taxonomy" id="2280"/>
    <lineage>
        <taxon>Archaea</taxon>
        <taxon>Thermoproteota</taxon>
        <taxon>Thermoprotei</taxon>
        <taxon>Desulfurococcales</taxon>
        <taxon>Desulfurococcaceae</taxon>
        <taxon>Staphylothermus</taxon>
    </lineage>
</organism>
<evidence type="ECO:0000256" key="9">
    <source>
        <dbReference type="ARBA" id="ARBA00022917"/>
    </source>
</evidence>
<evidence type="ECO:0000256" key="12">
    <source>
        <dbReference type="HAMAP-Rule" id="MF_00184"/>
    </source>
</evidence>
<dbReference type="InterPro" id="IPR047246">
    <property type="entry name" value="ThrRS_anticodon"/>
</dbReference>
<keyword evidence="9 12" id="KW-0648">Protein biosynthesis</keyword>
<feature type="domain" description="Aminoacyl-transfer RNA synthetases class-II family profile" evidence="13">
    <location>
        <begin position="225"/>
        <end position="488"/>
    </location>
</feature>
<keyword evidence="6 12" id="KW-0862">Zinc</keyword>
<dbReference type="Gene3D" id="3.40.50.800">
    <property type="entry name" value="Anticodon-binding domain"/>
    <property type="match status" value="1"/>
</dbReference>